<accession>A0AAV2DB62</accession>
<name>A0AAV2DB62_9ROSI</name>
<sequence length="109" mass="11996">MIKDHSLLSVTQAPTCLVSFGFSDTDLHMEAVKFTDVMELVDCYESEPSSIWVGNKNSTTLEKTTVLIIASVRNLKIVNGSVYQIGDEPQFSDAFTPSLGSKQFCELQA</sequence>
<keyword evidence="2" id="KW-1185">Reference proteome</keyword>
<gene>
    <name evidence="1" type="ORF">LTRI10_LOCUS12868</name>
</gene>
<reference evidence="1 2" key="1">
    <citation type="submission" date="2024-04" db="EMBL/GenBank/DDBJ databases">
        <authorList>
            <person name="Fracassetti M."/>
        </authorList>
    </citation>
    <scope>NUCLEOTIDE SEQUENCE [LARGE SCALE GENOMIC DNA]</scope>
</reference>
<organism evidence="1 2">
    <name type="scientific">Linum trigynum</name>
    <dbReference type="NCBI Taxonomy" id="586398"/>
    <lineage>
        <taxon>Eukaryota</taxon>
        <taxon>Viridiplantae</taxon>
        <taxon>Streptophyta</taxon>
        <taxon>Embryophyta</taxon>
        <taxon>Tracheophyta</taxon>
        <taxon>Spermatophyta</taxon>
        <taxon>Magnoliopsida</taxon>
        <taxon>eudicotyledons</taxon>
        <taxon>Gunneridae</taxon>
        <taxon>Pentapetalae</taxon>
        <taxon>rosids</taxon>
        <taxon>fabids</taxon>
        <taxon>Malpighiales</taxon>
        <taxon>Linaceae</taxon>
        <taxon>Linum</taxon>
    </lineage>
</organism>
<evidence type="ECO:0000313" key="1">
    <source>
        <dbReference type="EMBL" id="CAL1370765.1"/>
    </source>
</evidence>
<dbReference type="AlphaFoldDB" id="A0AAV2DB62"/>
<dbReference type="EMBL" id="OZ034815">
    <property type="protein sequence ID" value="CAL1370765.1"/>
    <property type="molecule type" value="Genomic_DNA"/>
</dbReference>
<protein>
    <submittedName>
        <fullName evidence="1">Uncharacterized protein</fullName>
    </submittedName>
</protein>
<dbReference type="Proteomes" id="UP001497516">
    <property type="component" value="Chromosome 2"/>
</dbReference>
<proteinExistence type="predicted"/>
<evidence type="ECO:0000313" key="2">
    <source>
        <dbReference type="Proteomes" id="UP001497516"/>
    </source>
</evidence>